<evidence type="ECO:0008006" key="4">
    <source>
        <dbReference type="Google" id="ProtNLM"/>
    </source>
</evidence>
<proteinExistence type="predicted"/>
<keyword evidence="1" id="KW-0732">Signal</keyword>
<feature type="chain" id="PRO_5012657753" description="Cohesin domain-containing protein" evidence="1">
    <location>
        <begin position="28"/>
        <end position="278"/>
    </location>
</feature>
<dbReference type="InterPro" id="IPR046511">
    <property type="entry name" value="DUF6689"/>
</dbReference>
<organism evidence="2 3">
    <name type="scientific">Marisediminitalea aggregata</name>
    <dbReference type="NCBI Taxonomy" id="634436"/>
    <lineage>
        <taxon>Bacteria</taxon>
        <taxon>Pseudomonadati</taxon>
        <taxon>Pseudomonadota</taxon>
        <taxon>Gammaproteobacteria</taxon>
        <taxon>Alteromonadales</taxon>
        <taxon>Alteromonadaceae</taxon>
        <taxon>Marisediminitalea</taxon>
    </lineage>
</organism>
<evidence type="ECO:0000313" key="3">
    <source>
        <dbReference type="Proteomes" id="UP000184520"/>
    </source>
</evidence>
<gene>
    <name evidence="2" type="ORF">SAMN05216361_4175</name>
</gene>
<dbReference type="RefSeq" id="WP_084526762.1">
    <property type="nucleotide sequence ID" value="NZ_FQWD01000008.1"/>
</dbReference>
<keyword evidence="3" id="KW-1185">Reference proteome</keyword>
<dbReference type="EMBL" id="FQWD01000008">
    <property type="protein sequence ID" value="SHH27933.1"/>
    <property type="molecule type" value="Genomic_DNA"/>
</dbReference>
<dbReference type="OrthoDB" id="5965825at2"/>
<name>A0A1M5RQ27_9ALTE</name>
<dbReference type="AlphaFoldDB" id="A0A1M5RQ27"/>
<dbReference type="Proteomes" id="UP000184520">
    <property type="component" value="Unassembled WGS sequence"/>
</dbReference>
<dbReference type="STRING" id="634436.SAMN05216361_4175"/>
<sequence length="278" mass="30378">MMKYSTLPRAIKGFVAAFVLFTPLSFAQVVLPQQLSFDDNEIEATIALTNAIEVDIKVEFDNAVGLNASNIDISAELLLPTDLSIVNRLPSSLVTATSGFPVVISISPKPDAGFAFEGMAMVEIYTKALHFNPALRIFRSHANGEFEDITQLTAAGSIRSRGNTGSFSDFMILMDLRIPEDVIDTKFARIEQFIADNSSQISPVIMSALNAQLNFLQDDITNADYTAALSVVDTLIDLVGSCNGDFMADVWRSSDDLVNVKGELLTKLHTLRFSLRTL</sequence>
<evidence type="ECO:0000313" key="2">
    <source>
        <dbReference type="EMBL" id="SHH27933.1"/>
    </source>
</evidence>
<dbReference type="Pfam" id="PF20396">
    <property type="entry name" value="DUF6689"/>
    <property type="match status" value="1"/>
</dbReference>
<evidence type="ECO:0000256" key="1">
    <source>
        <dbReference type="SAM" id="SignalP"/>
    </source>
</evidence>
<feature type="signal peptide" evidence="1">
    <location>
        <begin position="1"/>
        <end position="27"/>
    </location>
</feature>
<reference evidence="3" key="1">
    <citation type="submission" date="2016-11" db="EMBL/GenBank/DDBJ databases">
        <authorList>
            <person name="Varghese N."/>
            <person name="Submissions S."/>
        </authorList>
    </citation>
    <scope>NUCLEOTIDE SEQUENCE [LARGE SCALE GENOMIC DNA]</scope>
    <source>
        <strain evidence="3">CGMCC 1.8995</strain>
    </source>
</reference>
<protein>
    <recommendedName>
        <fullName evidence="4">Cohesin domain-containing protein</fullName>
    </recommendedName>
</protein>
<accession>A0A1M5RQ27</accession>